<dbReference type="SUPFAM" id="SSF48264">
    <property type="entry name" value="Cytochrome P450"/>
    <property type="match status" value="1"/>
</dbReference>
<dbReference type="PANTHER" id="PTHR24282">
    <property type="entry name" value="CYTOCHROME P450 FAMILY MEMBER"/>
    <property type="match status" value="1"/>
</dbReference>
<feature type="binding site" description="axial binding residue" evidence="11">
    <location>
        <position position="509"/>
    </location>
    <ligand>
        <name>heme</name>
        <dbReference type="ChEBI" id="CHEBI:30413"/>
    </ligand>
    <ligandPart>
        <name>Fe</name>
        <dbReference type="ChEBI" id="CHEBI:18248"/>
    </ligandPart>
</feature>
<evidence type="ECO:0000256" key="9">
    <source>
        <dbReference type="ARBA" id="ARBA00023033"/>
    </source>
</evidence>
<comment type="cofactor">
    <cofactor evidence="11">
        <name>heme</name>
        <dbReference type="ChEBI" id="CHEBI:30413"/>
    </cofactor>
</comment>
<proteinExistence type="inferred from homology"/>
<evidence type="ECO:0000313" key="15">
    <source>
        <dbReference type="Proteomes" id="UP000824120"/>
    </source>
</evidence>
<evidence type="ECO:0008006" key="16">
    <source>
        <dbReference type="Google" id="ProtNLM"/>
    </source>
</evidence>
<gene>
    <name evidence="14" type="ORF">H5410_035060</name>
</gene>
<evidence type="ECO:0000256" key="13">
    <source>
        <dbReference type="SAM" id="Phobius"/>
    </source>
</evidence>
<keyword evidence="5 11" id="KW-0479">Metal-binding</keyword>
<dbReference type="AlphaFoldDB" id="A0A9J5Y3I0"/>
<keyword evidence="6 13" id="KW-1133">Transmembrane helix</keyword>
<dbReference type="GO" id="GO:0005506">
    <property type="term" value="F:iron ion binding"/>
    <property type="evidence" value="ECO:0007669"/>
    <property type="project" value="InterPro"/>
</dbReference>
<evidence type="ECO:0000313" key="14">
    <source>
        <dbReference type="EMBL" id="KAG5593828.1"/>
    </source>
</evidence>
<dbReference type="Proteomes" id="UP000824120">
    <property type="component" value="Chromosome 7"/>
</dbReference>
<dbReference type="PRINTS" id="PR00463">
    <property type="entry name" value="EP450I"/>
</dbReference>
<protein>
    <recommendedName>
        <fullName evidence="16">Cytochrome P450 CYP72A219-like</fullName>
    </recommendedName>
</protein>
<evidence type="ECO:0000256" key="11">
    <source>
        <dbReference type="PIRSR" id="PIRSR602401-1"/>
    </source>
</evidence>
<keyword evidence="7 12" id="KW-0560">Oxidoreductase</keyword>
<dbReference type="InterPro" id="IPR036396">
    <property type="entry name" value="Cyt_P450_sf"/>
</dbReference>
<keyword evidence="15" id="KW-1185">Reference proteome</keyword>
<dbReference type="InterPro" id="IPR001128">
    <property type="entry name" value="Cyt_P450"/>
</dbReference>
<dbReference type="Gene3D" id="1.10.630.10">
    <property type="entry name" value="Cytochrome P450"/>
    <property type="match status" value="1"/>
</dbReference>
<dbReference type="OrthoDB" id="1470350at2759"/>
<keyword evidence="9 12" id="KW-0503">Monooxygenase</keyword>
<feature type="transmembrane region" description="Helical" evidence="13">
    <location>
        <begin position="6"/>
        <end position="31"/>
    </location>
</feature>
<dbReference type="GO" id="GO:0016020">
    <property type="term" value="C:membrane"/>
    <property type="evidence" value="ECO:0007669"/>
    <property type="project" value="UniProtKB-SubCell"/>
</dbReference>
<accession>A0A9J5Y3I0</accession>
<evidence type="ECO:0000256" key="3">
    <source>
        <dbReference type="ARBA" id="ARBA00022617"/>
    </source>
</evidence>
<keyword evidence="10 13" id="KW-0472">Membrane</keyword>
<evidence type="ECO:0000256" key="7">
    <source>
        <dbReference type="ARBA" id="ARBA00023002"/>
    </source>
</evidence>
<name>A0A9J5Y3I0_SOLCO</name>
<dbReference type="CDD" id="cd20642">
    <property type="entry name" value="CYP72"/>
    <property type="match status" value="1"/>
</dbReference>
<dbReference type="Pfam" id="PF00067">
    <property type="entry name" value="p450"/>
    <property type="match status" value="1"/>
</dbReference>
<evidence type="ECO:0000256" key="2">
    <source>
        <dbReference type="ARBA" id="ARBA00010617"/>
    </source>
</evidence>
<reference evidence="14 15" key="1">
    <citation type="submission" date="2020-09" db="EMBL/GenBank/DDBJ databases">
        <title>De no assembly of potato wild relative species, Solanum commersonii.</title>
        <authorList>
            <person name="Cho K."/>
        </authorList>
    </citation>
    <scope>NUCLEOTIDE SEQUENCE [LARGE SCALE GENOMIC DNA]</scope>
    <source>
        <strain evidence="14">LZ3.2</strain>
        <tissue evidence="14">Leaf</tissue>
    </source>
</reference>
<comment type="similarity">
    <text evidence="2 12">Belongs to the cytochrome P450 family.</text>
</comment>
<dbReference type="InterPro" id="IPR017972">
    <property type="entry name" value="Cyt_P450_CS"/>
</dbReference>
<comment type="subcellular location">
    <subcellularLocation>
        <location evidence="1">Membrane</location>
    </subcellularLocation>
</comment>
<dbReference type="InterPro" id="IPR050665">
    <property type="entry name" value="Cytochrome_P450_Monooxygen"/>
</dbReference>
<dbReference type="GO" id="GO:0004497">
    <property type="term" value="F:monooxygenase activity"/>
    <property type="evidence" value="ECO:0007669"/>
    <property type="project" value="UniProtKB-KW"/>
</dbReference>
<dbReference type="GO" id="GO:0020037">
    <property type="term" value="F:heme binding"/>
    <property type="evidence" value="ECO:0007669"/>
    <property type="project" value="InterPro"/>
</dbReference>
<organism evidence="14 15">
    <name type="scientific">Solanum commersonii</name>
    <name type="common">Commerson's wild potato</name>
    <name type="synonym">Commerson's nightshade</name>
    <dbReference type="NCBI Taxonomy" id="4109"/>
    <lineage>
        <taxon>Eukaryota</taxon>
        <taxon>Viridiplantae</taxon>
        <taxon>Streptophyta</taxon>
        <taxon>Embryophyta</taxon>
        <taxon>Tracheophyta</taxon>
        <taxon>Spermatophyta</taxon>
        <taxon>Magnoliopsida</taxon>
        <taxon>eudicotyledons</taxon>
        <taxon>Gunneridae</taxon>
        <taxon>Pentapetalae</taxon>
        <taxon>asterids</taxon>
        <taxon>lamiids</taxon>
        <taxon>Solanales</taxon>
        <taxon>Solanaceae</taxon>
        <taxon>Solanoideae</taxon>
        <taxon>Solaneae</taxon>
        <taxon>Solanum</taxon>
    </lineage>
</organism>
<comment type="caution">
    <text evidence="14">The sequence shown here is derived from an EMBL/GenBank/DDBJ whole genome shotgun (WGS) entry which is preliminary data.</text>
</comment>
<evidence type="ECO:0000256" key="12">
    <source>
        <dbReference type="RuleBase" id="RU000461"/>
    </source>
</evidence>
<keyword evidence="8 11" id="KW-0408">Iron</keyword>
<keyword evidence="4 13" id="KW-0812">Transmembrane</keyword>
<evidence type="ECO:0000256" key="8">
    <source>
        <dbReference type="ARBA" id="ARBA00023004"/>
    </source>
</evidence>
<dbReference type="EMBL" id="JACXVP010000007">
    <property type="protein sequence ID" value="KAG5593828.1"/>
    <property type="molecule type" value="Genomic_DNA"/>
</dbReference>
<evidence type="ECO:0000256" key="1">
    <source>
        <dbReference type="ARBA" id="ARBA00004370"/>
    </source>
</evidence>
<dbReference type="PRINTS" id="PR00385">
    <property type="entry name" value="P450"/>
</dbReference>
<dbReference type="GO" id="GO:0016705">
    <property type="term" value="F:oxidoreductase activity, acting on paired donors, with incorporation or reduction of molecular oxygen"/>
    <property type="evidence" value="ECO:0007669"/>
    <property type="project" value="InterPro"/>
</dbReference>
<dbReference type="PANTHER" id="PTHR24282:SF255">
    <property type="entry name" value="CYTOCHROME P450 72A11-RELATED"/>
    <property type="match status" value="1"/>
</dbReference>
<evidence type="ECO:0000256" key="5">
    <source>
        <dbReference type="ARBA" id="ARBA00022723"/>
    </source>
</evidence>
<dbReference type="PROSITE" id="PS00086">
    <property type="entry name" value="CYTOCHROME_P450"/>
    <property type="match status" value="1"/>
</dbReference>
<dbReference type="InterPro" id="IPR002401">
    <property type="entry name" value="Cyt_P450_E_grp-I"/>
</dbReference>
<evidence type="ECO:0000256" key="10">
    <source>
        <dbReference type="ARBA" id="ARBA00023136"/>
    </source>
</evidence>
<evidence type="ECO:0000256" key="6">
    <source>
        <dbReference type="ARBA" id="ARBA00022989"/>
    </source>
</evidence>
<keyword evidence="3 11" id="KW-0349">Heme</keyword>
<evidence type="ECO:0000256" key="4">
    <source>
        <dbReference type="ARBA" id="ARBA00022692"/>
    </source>
</evidence>
<sequence>MVQINIKIAILFVIAIFFLRWIWKFLDWVWIHPKKLEKRLKLEGFKGSSYKFLLGDMKEMNSMVEEAKSKPINFTNDYISRVFPHFTKFMMQYGKNCYIWLGPKPTMLISEPEFIREILSKSYIYQKIQGTPITKLLAQGLASYETEKWAKHRRIINPAFHLDKLKHMLPSFYLSCCDMINKWDNIVSSKGSEVDVWPFLQTLTSDAISRTAFGSNYEEGRQIFELQKEQAALIIQAASWIYIPGWRYIPLTNYIRRYIFYHVKVTELYTKIKTNKACGRVVSTPSSLNQRFVPTKRNKRIKQIANEVRSLVLGIINNRIKEMKEGEATKDDLLGILLESNFKEIQIHHENKNFGMTIDEVIEECKLFYFAGQETTSVLLVWTLILLSKHLDWQERARQEVHQVFGSNKPDYDMLSQLKVVTMILNEVLRLYPPGTMIGRRVQKETKLGNLSLPAGMLLLLPTIYLQHDNEIWGDDAKEFNPKRFSEGVNKATKGKFAYFPFSWGPRICIGQNFAMLEAKMALAMILQHYALELSPSYSHAPHTIITLQPQHGAPLILHKL</sequence>